<dbReference type="CDD" id="cd05931">
    <property type="entry name" value="FAAL"/>
    <property type="match status" value="1"/>
</dbReference>
<dbReference type="InterPro" id="IPR000873">
    <property type="entry name" value="AMP-dep_synth/lig_dom"/>
</dbReference>
<dbReference type="Gene3D" id="3.50.50.60">
    <property type="entry name" value="FAD/NAD(P)-binding domain"/>
    <property type="match status" value="1"/>
</dbReference>
<dbReference type="SUPFAM" id="SSF51905">
    <property type="entry name" value="FAD/NAD(P)-binding domain"/>
    <property type="match status" value="1"/>
</dbReference>
<accession>A0AA88RBB9</accession>
<dbReference type="Pfam" id="PF00501">
    <property type="entry name" value="AMP-binding"/>
    <property type="match status" value="1"/>
</dbReference>
<feature type="transmembrane region" description="Helical" evidence="5">
    <location>
        <begin position="1077"/>
        <end position="1105"/>
    </location>
</feature>
<keyword evidence="5" id="KW-0812">Transmembrane</keyword>
<dbReference type="InterPro" id="IPR036188">
    <property type="entry name" value="FAD/NAD-bd_sf"/>
</dbReference>
<evidence type="ECO:0000256" key="2">
    <source>
        <dbReference type="ARBA" id="ARBA00022598"/>
    </source>
</evidence>
<dbReference type="GO" id="GO:0016874">
    <property type="term" value="F:ligase activity"/>
    <property type="evidence" value="ECO:0007669"/>
    <property type="project" value="UniProtKB-KW"/>
</dbReference>
<dbReference type="GO" id="GO:0009698">
    <property type="term" value="P:phenylpropanoid metabolic process"/>
    <property type="evidence" value="ECO:0007669"/>
    <property type="project" value="UniProtKB-KW"/>
</dbReference>
<evidence type="ECO:0000256" key="4">
    <source>
        <dbReference type="SAM" id="MobiDB-lite"/>
    </source>
</evidence>
<dbReference type="EMBL" id="JAVXUO010001133">
    <property type="protein sequence ID" value="KAK2985672.1"/>
    <property type="molecule type" value="Genomic_DNA"/>
</dbReference>
<dbReference type="Gene3D" id="2.160.10.10">
    <property type="entry name" value="Hexapeptide repeat proteins"/>
    <property type="match status" value="2"/>
</dbReference>
<proteinExistence type="predicted"/>
<dbReference type="InterPro" id="IPR020835">
    <property type="entry name" value="Catalase_sf"/>
</dbReference>
<dbReference type="GO" id="GO:0020037">
    <property type="term" value="F:heme binding"/>
    <property type="evidence" value="ECO:0007669"/>
    <property type="project" value="InterPro"/>
</dbReference>
<comment type="caution">
    <text evidence="8">The sequence shown here is derived from an EMBL/GenBank/DDBJ whole genome shotgun (WGS) entry which is preliminary data.</text>
</comment>
<dbReference type="InterPro" id="IPR042099">
    <property type="entry name" value="ANL_N_sf"/>
</dbReference>
<dbReference type="PANTHER" id="PTHR22754">
    <property type="entry name" value="DISCO-INTERACTING PROTEIN 2 DIP2 -RELATED"/>
    <property type="match status" value="1"/>
</dbReference>
<sequence length="1818" mass="200601">MKTDSTVSSVSSVLRRRCTAQEPGLRWSMRQQGSWEAWIVLGFAIVSAFLIHYLNGTRNPEKNGSRNINRKSIFQTASLLSHRYKNWDCGSTGPSGLSAAYALTKLGYSNVTILEKHHSVGGMCESVEIEGRIYDLGGHVLAANSAPTIFHLAKEIGAQTEELDTHKFAIIDSSTGKYNDMKVVDDYISVVPLTLKLQDEARASCRIGVHAMSDIASDLAPSFIEARGFKSVPKSVAYGYTASGYGYVEDMPYAYIHEFTRTSMAGKIRHFKGGYTSFWQRISERLPIDVHCTTEVLEVRRDSGGIKVDTKDDFGEMQVLEFDKIIITGSFPLASRKTYKSPSSATEEKGGRIMDMSELEKELCSKVETVDYYTTVLKIKGMEHIPMGFYYFREFMDDSATIGQPVAMQKFFAETNIFLFWSYGNSADIKGLKVTKHATDVVKSMGGEVEKVILQQRFKYFPHVKSHEVVYTETQLCASDNKQLDEAHGVEFPNLSSIDGFLRHWGTHNVTREKTAYTWINEKGEVLNQRTYNQLHANASCIARRILANHKPAIKPGDRILLVYIPGPEFIDAFFGCLRARVIPVPAIPPDPWKSSGQTLLHIENIAKTCNAVAILSTFGYHVSKAKTGVHSADMAEDSEPLANDLCFLQFTSGSTGDAKGFMITHGGLIHNVKLMRKRYNSTSRTVFVSWLPEYHDMGLIGGIFTRLVSGGSTVRFSPTTFIKNPLLWLKAMSEYHATHTAGPNFVIARRLESNMDKGLNLDLSSMVFLMVAAEPVRANTVKTFIELTRPFGLSEEVMAPGYGLAENCVFVSCAFRKGKPVLLDWQGRVCCGYVDPNDPDVGVRIVDPETCTEHIESGKEGEIWISSPSAGIGYWGKEKLSQSTFKNAIQNDDLGKKYTRTGDLGRILDRKLFITGRIKDLIIVSGRNIYQSDVEKTVESSSEFLRPGCCAVVGWCSWRGVVRDAQRLSVFLGTPVGAIDIFTATCIEDLADFAENLLNESQPQLTDHPSEFPEIKKDTADLLVEVSAPHKLGIWLFQLLALTYISILLMFPTCLSISSYTALISDSHALIDKVPWLGYLVSLACAPLSWMLCLVSTCLTIAFIGKPFLQPNYALTPEISIWSFDFVKWWSLYKVQEISSKALTVHLRGTVYAKYWCEVLGAKIGSSVLLDTTEITDPWLVSIGADAVIAEGALIQSHEVKNSILSFEPVRIGQNSSVGPYAVIQKGSIVRDGAEVGALQTCEKGKTVSTISKLDTVTKIGKAKPDPSNNLPHLHFDPSPLQNSRSKNRSFFHTRRLLGAKIGQHCSIRAINPVSDPELIAIGDGVHLGDFSRIVPEFYKSGGFVRGKIEVQHNSVIGSQSLILPGSVIENDVILGALSVAPTNSVLQSGGVFVGSQTPVMVKNTMHILDDRIEEMDTKYKKVLGNLAANLAATTLKVKSRYFHRIGAAGKGLLTLYANIPGFPDHKIFYPGKNYPVIIRHSNWLSSDDDASLDPRGAALMILSDEGESGTPLLDLTLKTGKAFHARTIGDFATWLVCGVAARQEHVKHAPHVREAMQIPNDEGTREVALDCTKPWDETEFPYIEVGEITIDQALSKEESEKLEFNPFLRCQEVDVIRATSCSQSASMDHGRSGILYLKETKGLQVYWLLPLSWVSSGVLAGLVCALAKWVLVGKKKEVECVKIWSRGIFMGTVWQAIRTLVGEYFMEMASGSVLYGLWMKLMGSEVGWDQGVYVYSLGAVLNPEMVRIERHGCVGREALLFGQVYEGEGGKVKFGKICIGDGCFVGSRAVAMPGVTFESGGSLAANSLAMKGERVK</sequence>
<dbReference type="SUPFAM" id="SSF56634">
    <property type="entry name" value="Heme-dependent catalase-like"/>
    <property type="match status" value="1"/>
</dbReference>
<keyword evidence="2" id="KW-0436">Ligase</keyword>
<reference evidence="8" key="1">
    <citation type="submission" date="2022-12" db="EMBL/GenBank/DDBJ databases">
        <title>Draft genome assemblies for two species of Escallonia (Escalloniales).</title>
        <authorList>
            <person name="Chanderbali A."/>
            <person name="Dervinis C."/>
            <person name="Anghel I."/>
            <person name="Soltis D."/>
            <person name="Soltis P."/>
            <person name="Zapata F."/>
        </authorList>
    </citation>
    <scope>NUCLEOTIDE SEQUENCE</scope>
    <source>
        <strain evidence="8">UCBG92.1500</strain>
        <tissue evidence="8">Leaf</tissue>
    </source>
</reference>
<dbReference type="SUPFAM" id="SSF56801">
    <property type="entry name" value="Acetyl-CoA synthetase-like"/>
    <property type="match status" value="1"/>
</dbReference>
<keyword evidence="5" id="KW-1133">Transmembrane helix</keyword>
<evidence type="ECO:0000256" key="3">
    <source>
        <dbReference type="ARBA" id="ARBA00023051"/>
    </source>
</evidence>
<dbReference type="InterPro" id="IPR045851">
    <property type="entry name" value="AMP-bd_C_sf"/>
</dbReference>
<evidence type="ECO:0000256" key="1">
    <source>
        <dbReference type="ARBA" id="ARBA00004930"/>
    </source>
</evidence>
<evidence type="ECO:0008006" key="10">
    <source>
        <dbReference type="Google" id="ProtNLM"/>
    </source>
</evidence>
<dbReference type="InterPro" id="IPR020845">
    <property type="entry name" value="AMP-binding_CS"/>
</dbReference>
<dbReference type="Proteomes" id="UP001187471">
    <property type="component" value="Unassembled WGS sequence"/>
</dbReference>
<feature type="transmembrane region" description="Helical" evidence="5">
    <location>
        <begin position="1033"/>
        <end position="1056"/>
    </location>
</feature>
<dbReference type="GO" id="GO:0008610">
    <property type="term" value="P:lipid biosynthetic process"/>
    <property type="evidence" value="ECO:0007669"/>
    <property type="project" value="InterPro"/>
</dbReference>
<organism evidence="8 9">
    <name type="scientific">Escallonia rubra</name>
    <dbReference type="NCBI Taxonomy" id="112253"/>
    <lineage>
        <taxon>Eukaryota</taxon>
        <taxon>Viridiplantae</taxon>
        <taxon>Streptophyta</taxon>
        <taxon>Embryophyta</taxon>
        <taxon>Tracheophyta</taxon>
        <taxon>Spermatophyta</taxon>
        <taxon>Magnoliopsida</taxon>
        <taxon>eudicotyledons</taxon>
        <taxon>Gunneridae</taxon>
        <taxon>Pentapetalae</taxon>
        <taxon>asterids</taxon>
        <taxon>campanulids</taxon>
        <taxon>Escalloniales</taxon>
        <taxon>Escalloniaceae</taxon>
        <taxon>Escallonia</taxon>
    </lineage>
</organism>
<gene>
    <name evidence="8" type="ORF">RJ640_026356</name>
</gene>
<name>A0AA88RBB9_9ASTE</name>
<dbReference type="InterPro" id="IPR002937">
    <property type="entry name" value="Amino_oxidase"/>
</dbReference>
<feature type="region of interest" description="Disordered" evidence="4">
    <location>
        <begin position="1263"/>
        <end position="1286"/>
    </location>
</feature>
<evidence type="ECO:0000313" key="8">
    <source>
        <dbReference type="EMBL" id="KAK2985672.1"/>
    </source>
</evidence>
<dbReference type="Gene3D" id="3.30.300.30">
    <property type="match status" value="1"/>
</dbReference>
<dbReference type="GO" id="GO:0016491">
    <property type="term" value="F:oxidoreductase activity"/>
    <property type="evidence" value="ECO:0007669"/>
    <property type="project" value="InterPro"/>
</dbReference>
<keyword evidence="5" id="KW-0472">Membrane</keyword>
<keyword evidence="9" id="KW-1185">Reference proteome</keyword>
<comment type="pathway">
    <text evidence="1">Phytoalexin biosynthesis; 3,4',5-trihydroxystilbene biosynthesis; 3,4',5-trihydroxystilbene from trans-4-coumarate: step 1/2.</text>
</comment>
<feature type="domain" description="AMP-dependent synthetase/ligase" evidence="6">
    <location>
        <begin position="511"/>
        <end position="876"/>
    </location>
</feature>
<dbReference type="Gene3D" id="3.30.70.1990">
    <property type="match status" value="1"/>
</dbReference>
<dbReference type="InterPro" id="IPR011004">
    <property type="entry name" value="Trimer_LpxA-like_sf"/>
</dbReference>
<protein>
    <recommendedName>
        <fullName evidence="10">4-coumarate--CoA ligase</fullName>
    </recommendedName>
</protein>
<dbReference type="PANTHER" id="PTHR22754:SF32">
    <property type="entry name" value="DISCO-INTERACTING PROTEIN 2"/>
    <property type="match status" value="1"/>
</dbReference>
<dbReference type="InterPro" id="IPR040097">
    <property type="entry name" value="FAAL/FAAC"/>
</dbReference>
<dbReference type="Gene3D" id="2.40.180.10">
    <property type="entry name" value="Catalase core domain"/>
    <property type="match status" value="2"/>
</dbReference>
<evidence type="ECO:0000256" key="5">
    <source>
        <dbReference type="SAM" id="Phobius"/>
    </source>
</evidence>
<feature type="transmembrane region" description="Helical" evidence="5">
    <location>
        <begin position="35"/>
        <end position="54"/>
    </location>
</feature>
<dbReference type="PROSITE" id="PS00455">
    <property type="entry name" value="AMP_BINDING"/>
    <property type="match status" value="1"/>
</dbReference>
<dbReference type="SUPFAM" id="SSF51161">
    <property type="entry name" value="Trimeric LpxA-like enzymes"/>
    <property type="match status" value="3"/>
</dbReference>
<evidence type="ECO:0000259" key="6">
    <source>
        <dbReference type="Pfam" id="PF00501"/>
    </source>
</evidence>
<dbReference type="Pfam" id="PF01593">
    <property type="entry name" value="Amino_oxidase"/>
    <property type="match status" value="1"/>
</dbReference>
<keyword evidence="3" id="KW-0587">Phenylpropanoid metabolism</keyword>
<evidence type="ECO:0000259" key="7">
    <source>
        <dbReference type="Pfam" id="PF01593"/>
    </source>
</evidence>
<dbReference type="Gene3D" id="1.10.405.20">
    <property type="match status" value="1"/>
</dbReference>
<dbReference type="Gene3D" id="3.40.50.12780">
    <property type="entry name" value="N-terminal domain of ligase-like"/>
    <property type="match status" value="1"/>
</dbReference>
<feature type="domain" description="Amine oxidase" evidence="7">
    <location>
        <begin position="95"/>
        <end position="341"/>
    </location>
</feature>
<evidence type="ECO:0000313" key="9">
    <source>
        <dbReference type="Proteomes" id="UP001187471"/>
    </source>
</evidence>